<dbReference type="Pfam" id="PF01261">
    <property type="entry name" value="AP_endonuc_2"/>
    <property type="match status" value="1"/>
</dbReference>
<dbReference type="EC" id="5.3.1.5" evidence="4 12"/>
<keyword evidence="6 12" id="KW-0963">Cytoplasm</keyword>
<sequence>MTDPYTPTPDDKFSFGLWTVGWQGVDVFGGAVRPRLDPVEAVHRLAELGAAAITFHDDDLVPDDTTRDKELDRFRTALSETGLAVEMATTNLFSHAVFKDGGLTANDRDVRRYALAKVLRNIDLAAELGANTYVLWGGREGAESGGTKDVAAALDRYKEAMDALCGYVREQGYDIRFALEPKPNEPRGDILLPTIGHALAFIDSLEEPGRVGLNPEVGHEEMAGLNYAQGIAQALWHGKLFHIDLNGQHGPRFDQDLRFGAGNLRGAFWTVDVLQGPGEGRAYDGYVHFDYKPPRTEDIDGVWETARACMRNYLILREKVRAFRADPEVGEALAAARVGELAVPTLAPGESLADLRAESHDPDAMAQRGMAFERLDQLAMEHLLGVR</sequence>
<dbReference type="InterPro" id="IPR001998">
    <property type="entry name" value="Xylose_isomerase"/>
</dbReference>
<dbReference type="InterPro" id="IPR013453">
    <property type="entry name" value="XylA_actinobac"/>
</dbReference>
<evidence type="ECO:0000256" key="2">
    <source>
        <dbReference type="ARBA" id="ARBA00005765"/>
    </source>
</evidence>
<protein>
    <recommendedName>
        <fullName evidence="5 12">Xylose isomerase</fullName>
        <ecNumber evidence="4 12">5.3.1.5</ecNumber>
    </recommendedName>
</protein>
<feature type="domain" description="Xylose isomerase-like TIM barrel" evidence="15">
    <location>
        <begin position="43"/>
        <end position="311"/>
    </location>
</feature>
<dbReference type="PANTHER" id="PTHR48408">
    <property type="match status" value="1"/>
</dbReference>
<evidence type="ECO:0000256" key="8">
    <source>
        <dbReference type="ARBA" id="ARBA00022723"/>
    </source>
</evidence>
<dbReference type="RefSeq" id="WP_163480332.1">
    <property type="nucleotide sequence ID" value="NZ_JAAGWF010000005.1"/>
</dbReference>
<dbReference type="NCBIfam" id="TIGR02631">
    <property type="entry name" value="xylA_Arthro"/>
    <property type="match status" value="1"/>
</dbReference>
<evidence type="ECO:0000256" key="10">
    <source>
        <dbReference type="ARBA" id="ARBA00023277"/>
    </source>
</evidence>
<dbReference type="PANTHER" id="PTHR48408:SF1">
    <property type="entry name" value="XYLOSE ISOMERASE"/>
    <property type="match status" value="1"/>
</dbReference>
<comment type="similarity">
    <text evidence="2 12 13">Belongs to the xylose isomerase family.</text>
</comment>
<dbReference type="EMBL" id="JAAGWF010000005">
    <property type="protein sequence ID" value="NEK57152.1"/>
    <property type="molecule type" value="Genomic_DNA"/>
</dbReference>
<dbReference type="GO" id="GO:0005737">
    <property type="term" value="C:cytoplasm"/>
    <property type="evidence" value="ECO:0007669"/>
    <property type="project" value="UniProtKB-SubCell"/>
</dbReference>
<keyword evidence="10 12" id="KW-0119">Carbohydrate metabolism</keyword>
<evidence type="ECO:0000256" key="14">
    <source>
        <dbReference type="RuleBase" id="RU000610"/>
    </source>
</evidence>
<dbReference type="SUPFAM" id="SSF51658">
    <property type="entry name" value="Xylose isomerase-like"/>
    <property type="match status" value="1"/>
</dbReference>
<keyword evidence="12" id="KW-0460">Magnesium</keyword>
<dbReference type="InterPro" id="IPR036237">
    <property type="entry name" value="Xyl_isomerase-like_sf"/>
</dbReference>
<keyword evidence="9 12" id="KW-0413">Isomerase</keyword>
<keyword evidence="7 12" id="KW-0859">Xylose metabolism</keyword>
<evidence type="ECO:0000256" key="6">
    <source>
        <dbReference type="ARBA" id="ARBA00022490"/>
    </source>
</evidence>
<feature type="binding site" evidence="12">
    <location>
        <position position="216"/>
    </location>
    <ligand>
        <name>Mg(2+)</name>
        <dbReference type="ChEBI" id="CHEBI:18420"/>
        <label>2</label>
    </ligand>
</feature>
<comment type="subcellular location">
    <subcellularLocation>
        <location evidence="1 12 14">Cytoplasm</location>
    </subcellularLocation>
</comment>
<proteinExistence type="inferred from homology"/>
<evidence type="ECO:0000256" key="11">
    <source>
        <dbReference type="ARBA" id="ARBA00033659"/>
    </source>
</evidence>
<evidence type="ECO:0000313" key="17">
    <source>
        <dbReference type="Proteomes" id="UP000470246"/>
    </source>
</evidence>
<organism evidence="16 17">
    <name type="scientific">Geodermatophilus sabuli</name>
    <dbReference type="NCBI Taxonomy" id="1564158"/>
    <lineage>
        <taxon>Bacteria</taxon>
        <taxon>Bacillati</taxon>
        <taxon>Actinomycetota</taxon>
        <taxon>Actinomycetes</taxon>
        <taxon>Geodermatophilales</taxon>
        <taxon>Geodermatophilaceae</taxon>
        <taxon>Geodermatophilus</taxon>
    </lineage>
</organism>
<dbReference type="HAMAP" id="MF_00455">
    <property type="entry name" value="Xylose_isom_A"/>
    <property type="match status" value="1"/>
</dbReference>
<name>A0A7K3VX08_9ACTN</name>
<feature type="binding site" evidence="12">
    <location>
        <position position="244"/>
    </location>
    <ligand>
        <name>Mg(2+)</name>
        <dbReference type="ChEBI" id="CHEBI:18420"/>
        <label>1</label>
    </ligand>
</feature>
<feature type="active site" evidence="12">
    <location>
        <position position="59"/>
    </location>
</feature>
<evidence type="ECO:0000256" key="4">
    <source>
        <dbReference type="ARBA" id="ARBA00011958"/>
    </source>
</evidence>
<comment type="cofactor">
    <cofactor evidence="12">
        <name>Mg(2+)</name>
        <dbReference type="ChEBI" id="CHEBI:18420"/>
    </cofactor>
    <text evidence="12">Binds 2 magnesium ions per subunit.</text>
</comment>
<feature type="binding site" evidence="12">
    <location>
        <position position="290"/>
    </location>
    <ligand>
        <name>Mg(2+)</name>
        <dbReference type="ChEBI" id="CHEBI:18420"/>
        <label>1</label>
    </ligand>
</feature>
<evidence type="ECO:0000256" key="3">
    <source>
        <dbReference type="ARBA" id="ARBA00011881"/>
    </source>
</evidence>
<dbReference type="GO" id="GO:0000287">
    <property type="term" value="F:magnesium ion binding"/>
    <property type="evidence" value="ECO:0007669"/>
    <property type="project" value="UniProtKB-UniRule"/>
</dbReference>
<evidence type="ECO:0000256" key="9">
    <source>
        <dbReference type="ARBA" id="ARBA00023235"/>
    </source>
</evidence>
<gene>
    <name evidence="12" type="primary">xylA</name>
    <name evidence="16" type="ORF">GCU56_04595</name>
</gene>
<reference evidence="16 17" key="1">
    <citation type="submission" date="2020-02" db="EMBL/GenBank/DDBJ databases">
        <title>Geodermatophilus sabuli CPCC 205279 I12A-02694.</title>
        <authorList>
            <person name="Jiang Z."/>
        </authorList>
    </citation>
    <scope>NUCLEOTIDE SEQUENCE [LARGE SCALE GENOMIC DNA]</scope>
    <source>
        <strain evidence="16 17">I12A-02694</strain>
    </source>
</reference>
<feature type="active site" evidence="12">
    <location>
        <position position="56"/>
    </location>
</feature>
<dbReference type="GO" id="GO:0042732">
    <property type="term" value="P:D-xylose metabolic process"/>
    <property type="evidence" value="ECO:0007669"/>
    <property type="project" value="UniProtKB-UniRule"/>
</dbReference>
<comment type="catalytic activity">
    <reaction evidence="11 12 13">
        <text>alpha-D-xylose = alpha-D-xylulofuranose</text>
        <dbReference type="Rhea" id="RHEA:22816"/>
        <dbReference type="ChEBI" id="CHEBI:28518"/>
        <dbReference type="ChEBI" id="CHEBI:188998"/>
        <dbReference type="EC" id="5.3.1.5"/>
    </reaction>
</comment>
<feature type="binding site" evidence="12">
    <location>
        <position position="219"/>
    </location>
    <ligand>
        <name>Mg(2+)</name>
        <dbReference type="ChEBI" id="CHEBI:18420"/>
        <label>2</label>
    </ligand>
</feature>
<feature type="binding site" evidence="12">
    <location>
        <position position="216"/>
    </location>
    <ligand>
        <name>Mg(2+)</name>
        <dbReference type="ChEBI" id="CHEBI:18420"/>
        <label>1</label>
    </ligand>
</feature>
<dbReference type="AlphaFoldDB" id="A0A7K3VX08"/>
<comment type="caution">
    <text evidence="16">The sequence shown here is derived from an EMBL/GenBank/DDBJ whole genome shotgun (WGS) entry which is preliminary data.</text>
</comment>
<dbReference type="Proteomes" id="UP000470246">
    <property type="component" value="Unassembled WGS sequence"/>
</dbReference>
<keyword evidence="17" id="KW-1185">Reference proteome</keyword>
<dbReference type="GO" id="GO:0009045">
    <property type="term" value="F:xylose isomerase activity"/>
    <property type="evidence" value="ECO:0007669"/>
    <property type="project" value="UniProtKB-UniRule"/>
</dbReference>
<evidence type="ECO:0000256" key="5">
    <source>
        <dbReference type="ARBA" id="ARBA00018232"/>
    </source>
</evidence>
<comment type="subunit">
    <text evidence="3 12 14">Homotetramer.</text>
</comment>
<dbReference type="Gene3D" id="3.20.20.150">
    <property type="entry name" value="Divalent-metal-dependent TIM barrel enzymes"/>
    <property type="match status" value="1"/>
</dbReference>
<dbReference type="PRINTS" id="PR00688">
    <property type="entry name" value="XYLOSISMRASE"/>
</dbReference>
<evidence type="ECO:0000256" key="1">
    <source>
        <dbReference type="ARBA" id="ARBA00004496"/>
    </source>
</evidence>
<evidence type="ECO:0000259" key="15">
    <source>
        <dbReference type="Pfam" id="PF01261"/>
    </source>
</evidence>
<evidence type="ECO:0000313" key="16">
    <source>
        <dbReference type="EMBL" id="NEK57152.1"/>
    </source>
</evidence>
<dbReference type="PROSITE" id="PS51415">
    <property type="entry name" value="XYLOSE_ISOMERASE"/>
    <property type="match status" value="1"/>
</dbReference>
<feature type="binding site" evidence="12">
    <location>
        <position position="180"/>
    </location>
    <ligand>
        <name>Mg(2+)</name>
        <dbReference type="ChEBI" id="CHEBI:18420"/>
        <label>1</label>
    </ligand>
</feature>
<keyword evidence="8 12" id="KW-0479">Metal-binding</keyword>
<evidence type="ECO:0000256" key="13">
    <source>
        <dbReference type="RuleBase" id="RU000609"/>
    </source>
</evidence>
<accession>A0A7K3VX08</accession>
<evidence type="ECO:0000256" key="7">
    <source>
        <dbReference type="ARBA" id="ARBA00022629"/>
    </source>
</evidence>
<comment type="caution">
    <text evidence="12">Lacks conserved residue(s) required for the propagation of feature annotation.</text>
</comment>
<evidence type="ECO:0000256" key="12">
    <source>
        <dbReference type="HAMAP-Rule" id="MF_00455"/>
    </source>
</evidence>
<dbReference type="InterPro" id="IPR013022">
    <property type="entry name" value="Xyl_isomerase-like_TIM-brl"/>
</dbReference>